<evidence type="ECO:0000256" key="5">
    <source>
        <dbReference type="ARBA" id="ARBA00022801"/>
    </source>
</evidence>
<evidence type="ECO:0000313" key="10">
    <source>
        <dbReference type="EMBL" id="QEA34022.1"/>
    </source>
</evidence>
<evidence type="ECO:0000259" key="8">
    <source>
        <dbReference type="PROSITE" id="PS51782"/>
    </source>
</evidence>
<name>A0AAE6M296_LEUCA</name>
<keyword evidence="2" id="KW-0645">Protease</keyword>
<dbReference type="Proteomes" id="UP000321332">
    <property type="component" value="Chromosome"/>
</dbReference>
<dbReference type="GO" id="GO:0006508">
    <property type="term" value="P:proteolysis"/>
    <property type="evidence" value="ECO:0007669"/>
    <property type="project" value="UniProtKB-KW"/>
</dbReference>
<dbReference type="PROSITE" id="PS51782">
    <property type="entry name" value="LYSM"/>
    <property type="match status" value="1"/>
</dbReference>
<feature type="domain" description="NlpC/P60" evidence="9">
    <location>
        <begin position="317"/>
        <end position="438"/>
    </location>
</feature>
<dbReference type="GO" id="GO:0008234">
    <property type="term" value="F:cysteine-type peptidase activity"/>
    <property type="evidence" value="ECO:0007669"/>
    <property type="project" value="UniProtKB-KW"/>
</dbReference>
<feature type="compositionally biased region" description="Basic and acidic residues" evidence="7">
    <location>
        <begin position="150"/>
        <end position="167"/>
    </location>
</feature>
<evidence type="ECO:0000256" key="7">
    <source>
        <dbReference type="SAM" id="MobiDB-lite"/>
    </source>
</evidence>
<dbReference type="InterPro" id="IPR051202">
    <property type="entry name" value="Peptidase_C40"/>
</dbReference>
<keyword evidence="3" id="KW-0732">Signal</keyword>
<dbReference type="PANTHER" id="PTHR47053">
    <property type="entry name" value="MUREIN DD-ENDOPEPTIDASE MEPH-RELATED"/>
    <property type="match status" value="1"/>
</dbReference>
<dbReference type="PROSITE" id="PS51935">
    <property type="entry name" value="NLPC_P60"/>
    <property type="match status" value="1"/>
</dbReference>
<dbReference type="OMA" id="MNMKKAT"/>
<dbReference type="AlphaFoldDB" id="A0AAE6M296"/>
<dbReference type="InterPro" id="IPR038765">
    <property type="entry name" value="Papain-like_cys_pep_sf"/>
</dbReference>
<evidence type="ECO:0000256" key="1">
    <source>
        <dbReference type="ARBA" id="ARBA00007074"/>
    </source>
</evidence>
<organism evidence="10 11">
    <name type="scientific">Leuconostoc carnosum</name>
    <dbReference type="NCBI Taxonomy" id="1252"/>
    <lineage>
        <taxon>Bacteria</taxon>
        <taxon>Bacillati</taxon>
        <taxon>Bacillota</taxon>
        <taxon>Bacilli</taxon>
        <taxon>Lactobacillales</taxon>
        <taxon>Lactobacillaceae</taxon>
        <taxon>Leuconostoc</taxon>
    </lineage>
</organism>
<sequence>MERIDKKIIVSGFSLLGIAAIGTGIAHADVAQQVVDKAVESVTEPSNLSTQKTALSKSPLKIAKNKVTQVSDSKREQIIKSAVNSKTYAVKSGDSLWSIANHHNVNVDELVLANNGSDLISVGQKITLPSQTPTTSVESEKTDPSPVTVDTEKSTAAETALEPKTDVSVDDSLNSQVGNEPSVVQAPTDSSSASENITSSDVPVVSQASAPSVSSVSSQVDTSLTQTSSNQVSETLPDMATSKNTNDTTASSVVQTASQKSDIADQGQNTVESVTAATEPETITANSVAEGSDKSLISQSESASNVQPVNKTQPKTDTNINGIVSLAKNLVTQDIPYEWGGNNTQGFDCSGFVSYVFQNAAGISLPHSSVVQESYVQQKAVTQVQPGDLLFWGTPGASYHVAIYIGGNQYVSAPDSGENVRIETISANFEPSFAGHVE</sequence>
<dbReference type="RefSeq" id="WP_014974535.1">
    <property type="nucleotide sequence ID" value="NZ_CP042374.1"/>
</dbReference>
<dbReference type="Pfam" id="PF00877">
    <property type="entry name" value="NLPC_P60"/>
    <property type="match status" value="1"/>
</dbReference>
<dbReference type="EMBL" id="CP042374">
    <property type="protein sequence ID" value="QEA34022.1"/>
    <property type="molecule type" value="Genomic_DNA"/>
</dbReference>
<keyword evidence="6" id="KW-0788">Thiol protease</keyword>
<evidence type="ECO:0000256" key="2">
    <source>
        <dbReference type="ARBA" id="ARBA00022670"/>
    </source>
</evidence>
<keyword evidence="4" id="KW-0677">Repeat</keyword>
<dbReference type="InterPro" id="IPR000064">
    <property type="entry name" value="NLP_P60_dom"/>
</dbReference>
<dbReference type="GeneID" id="61187644"/>
<reference evidence="10 11" key="1">
    <citation type="submission" date="2019-06" db="EMBL/GenBank/DDBJ databases">
        <title>Genome analyses of bacteria isolated from kimchi.</title>
        <authorList>
            <person name="Lee S."/>
            <person name="Ahn S."/>
            <person name="Roh S."/>
        </authorList>
    </citation>
    <scope>NUCLEOTIDE SEQUENCE [LARGE SCALE GENOMIC DNA]</scope>
    <source>
        <strain evidence="10 11">CBA3620</strain>
    </source>
</reference>
<proteinExistence type="inferred from homology"/>
<evidence type="ECO:0000256" key="6">
    <source>
        <dbReference type="ARBA" id="ARBA00022807"/>
    </source>
</evidence>
<comment type="similarity">
    <text evidence="1">Belongs to the peptidase C40 family.</text>
</comment>
<accession>A0AAE6M296</accession>
<evidence type="ECO:0000313" key="11">
    <source>
        <dbReference type="Proteomes" id="UP000321332"/>
    </source>
</evidence>
<dbReference type="Pfam" id="PF01476">
    <property type="entry name" value="LysM"/>
    <property type="match status" value="1"/>
</dbReference>
<feature type="domain" description="LysM" evidence="8">
    <location>
        <begin position="86"/>
        <end position="130"/>
    </location>
</feature>
<evidence type="ECO:0000259" key="9">
    <source>
        <dbReference type="PROSITE" id="PS51935"/>
    </source>
</evidence>
<dbReference type="Gene3D" id="3.10.350.10">
    <property type="entry name" value="LysM domain"/>
    <property type="match status" value="1"/>
</dbReference>
<feature type="compositionally biased region" description="Polar residues" evidence="7">
    <location>
        <begin position="185"/>
        <end position="198"/>
    </location>
</feature>
<gene>
    <name evidence="10" type="ORF">FGL89_07755</name>
</gene>
<evidence type="ECO:0000256" key="4">
    <source>
        <dbReference type="ARBA" id="ARBA00022737"/>
    </source>
</evidence>
<dbReference type="CDD" id="cd00118">
    <property type="entry name" value="LysM"/>
    <property type="match status" value="1"/>
</dbReference>
<dbReference type="Gene3D" id="3.90.1720.10">
    <property type="entry name" value="endopeptidase domain like (from Nostoc punctiforme)"/>
    <property type="match status" value="1"/>
</dbReference>
<feature type="compositionally biased region" description="Polar residues" evidence="7">
    <location>
        <begin position="241"/>
        <end position="317"/>
    </location>
</feature>
<feature type="region of interest" description="Disordered" evidence="7">
    <location>
        <begin position="129"/>
        <end position="317"/>
    </location>
</feature>
<feature type="compositionally biased region" description="Low complexity" evidence="7">
    <location>
        <begin position="199"/>
        <end position="229"/>
    </location>
</feature>
<protein>
    <submittedName>
        <fullName evidence="10">LysM peptidoglycan-binding domain-containing protein</fullName>
    </submittedName>
</protein>
<evidence type="ECO:0000256" key="3">
    <source>
        <dbReference type="ARBA" id="ARBA00022729"/>
    </source>
</evidence>
<dbReference type="PANTHER" id="PTHR47053:SF1">
    <property type="entry name" value="MUREIN DD-ENDOPEPTIDASE MEPH-RELATED"/>
    <property type="match status" value="1"/>
</dbReference>
<dbReference type="SUPFAM" id="SSF54106">
    <property type="entry name" value="LysM domain"/>
    <property type="match status" value="1"/>
</dbReference>
<dbReference type="SUPFAM" id="SSF54001">
    <property type="entry name" value="Cysteine proteinases"/>
    <property type="match status" value="1"/>
</dbReference>
<dbReference type="SMART" id="SM00257">
    <property type="entry name" value="LysM"/>
    <property type="match status" value="1"/>
</dbReference>
<dbReference type="InterPro" id="IPR018392">
    <property type="entry name" value="LysM"/>
</dbReference>
<dbReference type="InterPro" id="IPR036779">
    <property type="entry name" value="LysM_dom_sf"/>
</dbReference>
<keyword evidence="5" id="KW-0378">Hydrolase</keyword>